<keyword evidence="8" id="KW-1185">Reference proteome</keyword>
<dbReference type="NCBIfam" id="NF045700">
    <property type="entry name" value="AHLLactAttM"/>
    <property type="match status" value="1"/>
</dbReference>
<keyword evidence="5" id="KW-0862">Zinc</keyword>
<dbReference type="Gene3D" id="3.60.15.10">
    <property type="entry name" value="Ribonuclease Z/Hydroxyacylglutathione hydrolase-like"/>
    <property type="match status" value="1"/>
</dbReference>
<comment type="caution">
    <text evidence="7">The sequence shown here is derived from an EMBL/GenBank/DDBJ whole genome shotgun (WGS) entry which is preliminary data.</text>
</comment>
<dbReference type="RefSeq" id="WP_188716290.1">
    <property type="nucleotide sequence ID" value="NZ_BMIV01000014.1"/>
</dbReference>
<dbReference type="PANTHER" id="PTHR42978">
    <property type="entry name" value="QUORUM-QUENCHING LACTONASE YTNP-RELATED-RELATED"/>
    <property type="match status" value="1"/>
</dbReference>
<keyword evidence="3" id="KW-0479">Metal-binding</keyword>
<comment type="similarity">
    <text evidence="2">Belongs to the metallo-beta-lactamase superfamily.</text>
</comment>
<gene>
    <name evidence="7" type="primary">attM</name>
    <name evidence="7" type="ORF">GCM10011402_31530</name>
</gene>
<evidence type="ECO:0000256" key="1">
    <source>
        <dbReference type="ARBA" id="ARBA00001947"/>
    </source>
</evidence>
<name>A0ABQ1VMH5_9RHOB</name>
<protein>
    <submittedName>
        <fullName evidence="7">N-acyl homoserine lactonase AttM</fullName>
    </submittedName>
</protein>
<sequence length="261" mass="29157">MSDVKLYLFQTGTLKCKYHDIYLNQGEGRDFEIPVPFYVIDHPKGLVVVDGGTPEECAIDARGHWGPVVDFFEPVLTPGDGCVAQMERAGLDVSRVSHVVLSHLHLDHVGAVGRFPGAKHIVQRAEMHYARTPDWFQVLAYIRKDIDRPDVDWFLLDEAWGDFYDLFGDGSVTLIRSPGHTTGHQSVLVRTARQAVLLAVDAADTLDHWEERALPGALHSAVDAVRSVQKLRAVQRKTDALVIAGHDPEQWSTLKKAPDFY</sequence>
<dbReference type="CDD" id="cd07729">
    <property type="entry name" value="AHL_lactonase_MBL-fold"/>
    <property type="match status" value="1"/>
</dbReference>
<dbReference type="PANTHER" id="PTHR42978:SF2">
    <property type="entry name" value="102 KBASES UNSTABLE REGION: FROM 1 TO 119443"/>
    <property type="match status" value="1"/>
</dbReference>
<reference evidence="8" key="1">
    <citation type="journal article" date="2019" name="Int. J. Syst. Evol. Microbiol.">
        <title>The Global Catalogue of Microorganisms (GCM) 10K type strain sequencing project: providing services to taxonomists for standard genome sequencing and annotation.</title>
        <authorList>
            <consortium name="The Broad Institute Genomics Platform"/>
            <consortium name="The Broad Institute Genome Sequencing Center for Infectious Disease"/>
            <person name="Wu L."/>
            <person name="Ma J."/>
        </authorList>
    </citation>
    <scope>NUCLEOTIDE SEQUENCE [LARGE SCALE GENOMIC DNA]</scope>
    <source>
        <strain evidence="8">CGMCC 1.15419</strain>
    </source>
</reference>
<keyword evidence="4" id="KW-0378">Hydrolase</keyword>
<dbReference type="InterPro" id="IPR001279">
    <property type="entry name" value="Metallo-B-lactamas"/>
</dbReference>
<dbReference type="Pfam" id="PF00753">
    <property type="entry name" value="Lactamase_B"/>
    <property type="match status" value="1"/>
</dbReference>
<evidence type="ECO:0000256" key="3">
    <source>
        <dbReference type="ARBA" id="ARBA00022723"/>
    </source>
</evidence>
<organism evidence="7 8">
    <name type="scientific">Paracoccus acridae</name>
    <dbReference type="NCBI Taxonomy" id="1795310"/>
    <lineage>
        <taxon>Bacteria</taxon>
        <taxon>Pseudomonadati</taxon>
        <taxon>Pseudomonadota</taxon>
        <taxon>Alphaproteobacteria</taxon>
        <taxon>Rhodobacterales</taxon>
        <taxon>Paracoccaceae</taxon>
        <taxon>Paracoccus</taxon>
    </lineage>
</organism>
<dbReference type="SUPFAM" id="SSF56281">
    <property type="entry name" value="Metallo-hydrolase/oxidoreductase"/>
    <property type="match status" value="1"/>
</dbReference>
<dbReference type="InterPro" id="IPR051013">
    <property type="entry name" value="MBL_superfamily_lactonases"/>
</dbReference>
<comment type="cofactor">
    <cofactor evidence="1">
        <name>Zn(2+)</name>
        <dbReference type="ChEBI" id="CHEBI:29105"/>
    </cofactor>
</comment>
<dbReference type="InterPro" id="IPR054889">
    <property type="entry name" value="AHLLactAttM"/>
</dbReference>
<evidence type="ECO:0000256" key="5">
    <source>
        <dbReference type="ARBA" id="ARBA00022833"/>
    </source>
</evidence>
<accession>A0ABQ1VMH5</accession>
<evidence type="ECO:0000313" key="7">
    <source>
        <dbReference type="EMBL" id="GGF76447.1"/>
    </source>
</evidence>
<proteinExistence type="inferred from homology"/>
<evidence type="ECO:0000256" key="4">
    <source>
        <dbReference type="ARBA" id="ARBA00022801"/>
    </source>
</evidence>
<evidence type="ECO:0000259" key="6">
    <source>
        <dbReference type="SMART" id="SM00849"/>
    </source>
</evidence>
<evidence type="ECO:0000313" key="8">
    <source>
        <dbReference type="Proteomes" id="UP000640509"/>
    </source>
</evidence>
<dbReference type="Proteomes" id="UP000640509">
    <property type="component" value="Unassembled WGS sequence"/>
</dbReference>
<dbReference type="SMART" id="SM00849">
    <property type="entry name" value="Lactamase_B"/>
    <property type="match status" value="1"/>
</dbReference>
<feature type="domain" description="Metallo-beta-lactamase" evidence="6">
    <location>
        <begin position="34"/>
        <end position="246"/>
    </location>
</feature>
<dbReference type="EMBL" id="BMIV01000014">
    <property type="protein sequence ID" value="GGF76447.1"/>
    <property type="molecule type" value="Genomic_DNA"/>
</dbReference>
<evidence type="ECO:0000256" key="2">
    <source>
        <dbReference type="ARBA" id="ARBA00007749"/>
    </source>
</evidence>
<dbReference type="InterPro" id="IPR036866">
    <property type="entry name" value="RibonucZ/Hydroxyglut_hydro"/>
</dbReference>